<feature type="region of interest" description="Disordered" evidence="1">
    <location>
        <begin position="56"/>
        <end position="105"/>
    </location>
</feature>
<feature type="compositionally biased region" description="Polar residues" evidence="1">
    <location>
        <begin position="26"/>
        <end position="40"/>
    </location>
</feature>
<evidence type="ECO:0008006" key="5">
    <source>
        <dbReference type="Google" id="ProtNLM"/>
    </source>
</evidence>
<dbReference type="AlphaFoldDB" id="A0A4Z2EQ39"/>
<evidence type="ECO:0000256" key="2">
    <source>
        <dbReference type="SAM" id="SignalP"/>
    </source>
</evidence>
<keyword evidence="2" id="KW-0732">Signal</keyword>
<gene>
    <name evidence="3" type="ORF">EYF80_059419</name>
</gene>
<keyword evidence="4" id="KW-1185">Reference proteome</keyword>
<dbReference type="Proteomes" id="UP000314294">
    <property type="component" value="Unassembled WGS sequence"/>
</dbReference>
<comment type="caution">
    <text evidence="3">The sequence shown here is derived from an EMBL/GenBank/DDBJ whole genome shotgun (WGS) entry which is preliminary data.</text>
</comment>
<feature type="chain" id="PRO_5021483228" description="Secreted protein" evidence="2">
    <location>
        <begin position="19"/>
        <end position="105"/>
    </location>
</feature>
<feature type="compositionally biased region" description="Gly residues" evidence="1">
    <location>
        <begin position="93"/>
        <end position="105"/>
    </location>
</feature>
<reference evidence="3 4" key="1">
    <citation type="submission" date="2019-03" db="EMBL/GenBank/DDBJ databases">
        <title>First draft genome of Liparis tanakae, snailfish: a comprehensive survey of snailfish specific genes.</title>
        <authorList>
            <person name="Kim W."/>
            <person name="Song I."/>
            <person name="Jeong J.-H."/>
            <person name="Kim D."/>
            <person name="Kim S."/>
            <person name="Ryu S."/>
            <person name="Song J.Y."/>
            <person name="Lee S.K."/>
        </authorList>
    </citation>
    <scope>NUCLEOTIDE SEQUENCE [LARGE SCALE GENOMIC DNA]</scope>
    <source>
        <tissue evidence="3">Muscle</tissue>
    </source>
</reference>
<evidence type="ECO:0000256" key="1">
    <source>
        <dbReference type="SAM" id="MobiDB-lite"/>
    </source>
</evidence>
<organism evidence="3 4">
    <name type="scientific">Liparis tanakae</name>
    <name type="common">Tanaka's snailfish</name>
    <dbReference type="NCBI Taxonomy" id="230148"/>
    <lineage>
        <taxon>Eukaryota</taxon>
        <taxon>Metazoa</taxon>
        <taxon>Chordata</taxon>
        <taxon>Craniata</taxon>
        <taxon>Vertebrata</taxon>
        <taxon>Euteleostomi</taxon>
        <taxon>Actinopterygii</taxon>
        <taxon>Neopterygii</taxon>
        <taxon>Teleostei</taxon>
        <taxon>Neoteleostei</taxon>
        <taxon>Acanthomorphata</taxon>
        <taxon>Eupercaria</taxon>
        <taxon>Perciformes</taxon>
        <taxon>Cottioidei</taxon>
        <taxon>Cottales</taxon>
        <taxon>Liparidae</taxon>
        <taxon>Liparis</taxon>
    </lineage>
</organism>
<sequence>MRRIFLLRLLHVLQLTHSPGTGPHGVSNTGLRSSSMQNPVPGNRVLVHHLSAERAAGLRTTALGSSRTRHSWPSSSTRTREQASGPGPVCSGSGTGGPVGTGTAS</sequence>
<accession>A0A4Z2EQ39</accession>
<evidence type="ECO:0000313" key="3">
    <source>
        <dbReference type="EMBL" id="TNN30432.1"/>
    </source>
</evidence>
<proteinExistence type="predicted"/>
<name>A0A4Z2EQ39_9TELE</name>
<dbReference type="EMBL" id="SRLO01004490">
    <property type="protein sequence ID" value="TNN30432.1"/>
    <property type="molecule type" value="Genomic_DNA"/>
</dbReference>
<feature type="region of interest" description="Disordered" evidence="1">
    <location>
        <begin position="16"/>
        <end position="43"/>
    </location>
</feature>
<feature type="signal peptide" evidence="2">
    <location>
        <begin position="1"/>
        <end position="18"/>
    </location>
</feature>
<evidence type="ECO:0000313" key="4">
    <source>
        <dbReference type="Proteomes" id="UP000314294"/>
    </source>
</evidence>
<protein>
    <recommendedName>
        <fullName evidence="5">Secreted protein</fullName>
    </recommendedName>
</protein>